<dbReference type="InterPro" id="IPR036864">
    <property type="entry name" value="Zn2-C6_fun-type_DNA-bd_sf"/>
</dbReference>
<dbReference type="GO" id="GO:0008270">
    <property type="term" value="F:zinc ion binding"/>
    <property type="evidence" value="ECO:0007669"/>
    <property type="project" value="UniProtKB-KW"/>
</dbReference>
<accession>A0A074XBP6</accession>
<feature type="domain" description="C2H2-type" evidence="10">
    <location>
        <begin position="45"/>
        <end position="72"/>
    </location>
</feature>
<feature type="region of interest" description="Disordered" evidence="7">
    <location>
        <begin position="177"/>
        <end position="213"/>
    </location>
</feature>
<feature type="domain" description="Zn(2)-C6 fungal-type" evidence="9">
    <location>
        <begin position="116"/>
        <end position="143"/>
    </location>
</feature>
<dbReference type="InterPro" id="IPR001138">
    <property type="entry name" value="Zn2Cys6_DnaBD"/>
</dbReference>
<dbReference type="PROSITE" id="PS50157">
    <property type="entry name" value="ZINC_FINGER_C2H2_2"/>
    <property type="match status" value="2"/>
</dbReference>
<dbReference type="STRING" id="1043002.A0A074XBP6"/>
<sequence>MDVPTDAVQSAASARTATHTSGAVPSHQEQSDNEGQDQDFRNAPFACNVCKRSYSRVDHLARHHRSHTQEKPFPCEVCGKTFARADLVKRHAACHSEGTSKKRKRRSSLSGRTSVACTACAAAKIKCENDKPCLRCLKKGTPCIPVNDEMLAPTSNPDVEGDLPGYVFEQHTPPLSSVRTESVKQSGHDAEESALHHSHVLPQSPNQNSRSGLYSDFDNLGTQIHDNTQHVIEDLPQDGFMAGLPSADFHPDDSFMPEGLHLGDFLADIMMSVSPNQLELGLVGNNTTDILMRDVFDFGIEKDLDLNAIDFQLLSQPLIPGSPTHQLTAADESLCPPSRAEYNNGSGVDPASVEAFQKSLWRWTPGQTDQGHCEQINLSLPYHVGAPSSYPSRPCAEALNQFARDRMLAMVLDTCERDAVPRIVTSFPSAELLDHLMQEYLFFHDQEPDPFIHVPTFQPQSMRAELVASIVFFGAVRSPVPLVRKLGFALQESVRLALPKAFERDNSMTRDLQVLQANILELKLGLWSGNRRKMEIAESHGLPLITMLRRSGRFKRRRQRPAAPTPEDPPDVLDSKWREWVEAESFKRLVFFVAVYDAHLSMSFHVPPLMKYGEMSLDLPASIALWKAKTAAAWRDEYLTHGLPDICQAPAVIACVHTAHDMLEAQDRIDLEFSVNIALSMFWKVIWDARQLQAATRPYAGRSVTASLTSGHWQHELSQTLRNFCMIVGEAQALSPGANLLHEYLHLNIYVSFDELSLFAGKEGHREARRVYASLKQWADSRDARQALWHAGQVVREATTFAPGTLFGFYAVALYHAGLTLWAYGLLTNGVRRMHGQSVGPGSSSNHQIPSVDPNGVVFLDGIDSGDTQKFVALNRATPVIHRRDTASGNAISDTVVYLDDPKVVMATITSILRDHFHNLKILPTLVENLIHLMDDLGKVATTRTTTKS</sequence>
<feature type="region of interest" description="Disordered" evidence="7">
    <location>
        <begin position="1"/>
        <end position="38"/>
    </location>
</feature>
<dbReference type="PROSITE" id="PS50048">
    <property type="entry name" value="ZN2_CY6_FUNGAL_2"/>
    <property type="match status" value="1"/>
</dbReference>
<dbReference type="GO" id="GO:0003677">
    <property type="term" value="F:DNA binding"/>
    <property type="evidence" value="ECO:0007669"/>
    <property type="project" value="InterPro"/>
</dbReference>
<dbReference type="GO" id="GO:0000981">
    <property type="term" value="F:DNA-binding transcription factor activity, RNA polymerase II-specific"/>
    <property type="evidence" value="ECO:0007669"/>
    <property type="project" value="InterPro"/>
</dbReference>
<evidence type="ECO:0008006" key="13">
    <source>
        <dbReference type="Google" id="ProtNLM"/>
    </source>
</evidence>
<dbReference type="InterPro" id="IPR013087">
    <property type="entry name" value="Znf_C2H2_type"/>
</dbReference>
<organism evidence="11 12">
    <name type="scientific">Aureobasidium pullulans EXF-150</name>
    <dbReference type="NCBI Taxonomy" id="1043002"/>
    <lineage>
        <taxon>Eukaryota</taxon>
        <taxon>Fungi</taxon>
        <taxon>Dikarya</taxon>
        <taxon>Ascomycota</taxon>
        <taxon>Pezizomycotina</taxon>
        <taxon>Dothideomycetes</taxon>
        <taxon>Dothideomycetidae</taxon>
        <taxon>Dothideales</taxon>
        <taxon>Saccotheciaceae</taxon>
        <taxon>Aureobasidium</taxon>
    </lineage>
</organism>
<evidence type="ECO:0000259" key="10">
    <source>
        <dbReference type="PROSITE" id="PS50157"/>
    </source>
</evidence>
<dbReference type="FunFam" id="3.30.160.60:FF:000515">
    <property type="entry name" value="early growth response protein 4"/>
    <property type="match status" value="1"/>
</dbReference>
<evidence type="ECO:0000256" key="8">
    <source>
        <dbReference type="SAM" id="Phobius"/>
    </source>
</evidence>
<keyword evidence="8" id="KW-0812">Transmembrane</keyword>
<name>A0A074XBP6_AURPU</name>
<dbReference type="PROSITE" id="PS00463">
    <property type="entry name" value="ZN2_CY6_FUNGAL_1"/>
    <property type="match status" value="1"/>
</dbReference>
<dbReference type="SUPFAM" id="SSF57667">
    <property type="entry name" value="beta-beta-alpha zinc fingers"/>
    <property type="match status" value="1"/>
</dbReference>
<dbReference type="OrthoDB" id="40579at2759"/>
<dbReference type="InterPro" id="IPR007219">
    <property type="entry name" value="XnlR_reg_dom"/>
</dbReference>
<feature type="domain" description="C2H2-type" evidence="10">
    <location>
        <begin position="73"/>
        <end position="100"/>
    </location>
</feature>
<evidence type="ECO:0000256" key="3">
    <source>
        <dbReference type="ARBA" id="ARBA00023015"/>
    </source>
</evidence>
<dbReference type="CDD" id="cd00067">
    <property type="entry name" value="GAL4"/>
    <property type="match status" value="1"/>
</dbReference>
<dbReference type="SMART" id="SM00066">
    <property type="entry name" value="GAL4"/>
    <property type="match status" value="1"/>
</dbReference>
<dbReference type="GeneID" id="40752164"/>
<protein>
    <recommendedName>
        <fullName evidence="13">C2H2 type zinc finger domain protein</fullName>
    </recommendedName>
</protein>
<feature type="compositionally biased region" description="Polar residues" evidence="7">
    <location>
        <begin position="201"/>
        <end position="212"/>
    </location>
</feature>
<dbReference type="Pfam" id="PF00172">
    <property type="entry name" value="Zn_clus"/>
    <property type="match status" value="1"/>
</dbReference>
<dbReference type="SMART" id="SM00355">
    <property type="entry name" value="ZnF_C2H2"/>
    <property type="match status" value="2"/>
</dbReference>
<dbReference type="Gene3D" id="4.10.240.10">
    <property type="entry name" value="Zn(2)-C6 fungal-type DNA-binding domain"/>
    <property type="match status" value="1"/>
</dbReference>
<evidence type="ECO:0000256" key="2">
    <source>
        <dbReference type="ARBA" id="ARBA00022833"/>
    </source>
</evidence>
<dbReference type="AlphaFoldDB" id="A0A074XBP6"/>
<dbReference type="PANTHER" id="PTHR47660:SF2">
    <property type="entry name" value="TRANSCRIPTION FACTOR WITH C2H2 AND ZN(2)-CYS(6) DNA BINDING DOMAIN (EUROFUNG)"/>
    <property type="match status" value="1"/>
</dbReference>
<keyword evidence="1" id="KW-0479">Metal-binding</keyword>
<dbReference type="Proteomes" id="UP000030706">
    <property type="component" value="Unassembled WGS sequence"/>
</dbReference>
<feature type="compositionally biased region" description="Basic and acidic residues" evidence="7">
    <location>
        <begin position="186"/>
        <end position="195"/>
    </location>
</feature>
<feature type="compositionally biased region" description="Low complexity" evidence="7">
    <location>
        <begin position="10"/>
        <end position="23"/>
    </location>
</feature>
<dbReference type="EMBL" id="KL584985">
    <property type="protein sequence ID" value="KEQ82940.1"/>
    <property type="molecule type" value="Genomic_DNA"/>
</dbReference>
<dbReference type="RefSeq" id="XP_029759127.1">
    <property type="nucleotide sequence ID" value="XM_029909858.1"/>
</dbReference>
<keyword evidence="4" id="KW-0804">Transcription</keyword>
<evidence type="ECO:0000259" key="9">
    <source>
        <dbReference type="PROSITE" id="PS50048"/>
    </source>
</evidence>
<dbReference type="Gene3D" id="3.30.160.60">
    <property type="entry name" value="Classic Zinc Finger"/>
    <property type="match status" value="2"/>
</dbReference>
<dbReference type="CDD" id="cd12148">
    <property type="entry name" value="fungal_TF_MHR"/>
    <property type="match status" value="1"/>
</dbReference>
<keyword evidence="8" id="KW-0472">Membrane</keyword>
<dbReference type="Pfam" id="PF00096">
    <property type="entry name" value="zf-C2H2"/>
    <property type="match status" value="2"/>
</dbReference>
<evidence type="ECO:0000313" key="11">
    <source>
        <dbReference type="EMBL" id="KEQ82940.1"/>
    </source>
</evidence>
<keyword evidence="5" id="KW-0539">Nucleus</keyword>
<keyword evidence="6" id="KW-0863">Zinc-finger</keyword>
<gene>
    <name evidence="11" type="ORF">M438DRAFT_406604</name>
</gene>
<keyword evidence="12" id="KW-1185">Reference proteome</keyword>
<keyword evidence="2" id="KW-0862">Zinc</keyword>
<dbReference type="PANTHER" id="PTHR47660">
    <property type="entry name" value="TRANSCRIPTION FACTOR WITH C2H2 AND ZN(2)-CYS(6) DNA BINDING DOMAIN (EUROFUNG)-RELATED-RELATED"/>
    <property type="match status" value="1"/>
</dbReference>
<dbReference type="GO" id="GO:0006351">
    <property type="term" value="P:DNA-templated transcription"/>
    <property type="evidence" value="ECO:0007669"/>
    <property type="project" value="InterPro"/>
</dbReference>
<evidence type="ECO:0000256" key="7">
    <source>
        <dbReference type="SAM" id="MobiDB-lite"/>
    </source>
</evidence>
<dbReference type="HOGENOM" id="CLU_003487_0_1_1"/>
<keyword evidence="3" id="KW-0805">Transcription regulation</keyword>
<evidence type="ECO:0000256" key="4">
    <source>
        <dbReference type="ARBA" id="ARBA00023163"/>
    </source>
</evidence>
<evidence type="ECO:0000256" key="5">
    <source>
        <dbReference type="ARBA" id="ARBA00023242"/>
    </source>
</evidence>
<feature type="transmembrane region" description="Helical" evidence="8">
    <location>
        <begin position="807"/>
        <end position="827"/>
    </location>
</feature>
<evidence type="ECO:0000313" key="12">
    <source>
        <dbReference type="Proteomes" id="UP000030706"/>
    </source>
</evidence>
<keyword evidence="8" id="KW-1133">Transmembrane helix</keyword>
<evidence type="ECO:0000256" key="6">
    <source>
        <dbReference type="PROSITE-ProRule" id="PRU00042"/>
    </source>
</evidence>
<dbReference type="SUPFAM" id="SSF57701">
    <property type="entry name" value="Zn2/Cys6 DNA-binding domain"/>
    <property type="match status" value="1"/>
</dbReference>
<evidence type="ECO:0000256" key="1">
    <source>
        <dbReference type="ARBA" id="ARBA00022723"/>
    </source>
</evidence>
<dbReference type="PROSITE" id="PS00028">
    <property type="entry name" value="ZINC_FINGER_C2H2_1"/>
    <property type="match status" value="2"/>
</dbReference>
<reference evidence="11 12" key="1">
    <citation type="journal article" date="2014" name="BMC Genomics">
        <title>Genome sequencing of four Aureobasidium pullulans varieties: biotechnological potential, stress tolerance, and description of new species.</title>
        <authorList>
            <person name="Gostin Ar C."/>
            <person name="Ohm R.A."/>
            <person name="Kogej T."/>
            <person name="Sonjak S."/>
            <person name="Turk M."/>
            <person name="Zajc J."/>
            <person name="Zalar P."/>
            <person name="Grube M."/>
            <person name="Sun H."/>
            <person name="Han J."/>
            <person name="Sharma A."/>
            <person name="Chiniquy J."/>
            <person name="Ngan C.Y."/>
            <person name="Lipzen A."/>
            <person name="Barry K."/>
            <person name="Grigoriev I.V."/>
            <person name="Gunde-Cimerman N."/>
        </authorList>
    </citation>
    <scope>NUCLEOTIDE SEQUENCE [LARGE SCALE GENOMIC DNA]</scope>
    <source>
        <strain evidence="11 12">EXF-150</strain>
    </source>
</reference>
<dbReference type="Pfam" id="PF04082">
    <property type="entry name" value="Fungal_trans"/>
    <property type="match status" value="1"/>
</dbReference>
<dbReference type="InterPro" id="IPR036236">
    <property type="entry name" value="Znf_C2H2_sf"/>
</dbReference>
<proteinExistence type="predicted"/>